<name>A0A3R6ZSG8_9STRA</name>
<sequence length="654" mass="70993">MRRQESDDVVPLAPSSTTGDPLCNTTVEKKKPTRFIVTDAPDEPEALFSPRNVEPHGMQALVGVPGQPLQSVSQNGPQHVRIRQGKMEQKGRFTIIDLLPSSPRTEQFDNAQAHINYALSGRTDKLPVFDSATILPNTRRQAKISTESVTVSCDFSVQYSPQHTLAMEDNRLMGHPVIRPSAVGGAHEKWLNPVDASPVAQFPSRYAHFPPVEPTPVANGDGLKQRSPCEVATKDITVSGGLLDQLMHQASENQRLLEDMVLQNDSILREIENIRNSRPKALSHVPTGARNATDATDLNQVECEVERRDVSSVDRKKLSMDMQTPAVHSPKHSGFSDSNRSPRIAHFHKEIHISPQGPSISEGSSPEVPGACDSPRGQTSCVVSSEPTAANATIRISANQVNVFKHGTPDTTSASDSSQDDSSPEVPALRLVSSGSEELEDMMISQALHLMNSFSIKDSKTNHVSISSTIGNGFTQTTVFNPSLPPHVNDHGRPLFVAANNMHGGAWNSKHDHHAPTHLFPTEATFSFGQQVAGTTQGAASHPHQYVQFSQTQSITMQSHQPNFPGQVYTTTNEKTVDVFQCLDPLCQPSPLPVPPPFGTATLPPPMAHAGSSHCIQHPDMPLVSTPDDTSSFFYPPLATTIVAPPQDSMPQFL</sequence>
<proteinExistence type="predicted"/>
<protein>
    <submittedName>
        <fullName evidence="2">Uncharacterized protein</fullName>
    </submittedName>
</protein>
<evidence type="ECO:0000313" key="3">
    <source>
        <dbReference type="Proteomes" id="UP000285060"/>
    </source>
</evidence>
<comment type="caution">
    <text evidence="2">The sequence shown here is derived from an EMBL/GenBank/DDBJ whole genome shotgun (WGS) entry which is preliminary data.</text>
</comment>
<evidence type="ECO:0000313" key="2">
    <source>
        <dbReference type="EMBL" id="RHY31490.1"/>
    </source>
</evidence>
<dbReference type="AlphaFoldDB" id="A0A3R6ZSG8"/>
<keyword evidence="3" id="KW-1185">Reference proteome</keyword>
<dbReference type="EMBL" id="QUSY01000210">
    <property type="protein sequence ID" value="RHY31490.1"/>
    <property type="molecule type" value="Genomic_DNA"/>
</dbReference>
<feature type="region of interest" description="Disordered" evidence="1">
    <location>
        <begin position="1"/>
        <end position="26"/>
    </location>
</feature>
<organism evidence="2 3">
    <name type="scientific">Aphanomyces invadans</name>
    <dbReference type="NCBI Taxonomy" id="157072"/>
    <lineage>
        <taxon>Eukaryota</taxon>
        <taxon>Sar</taxon>
        <taxon>Stramenopiles</taxon>
        <taxon>Oomycota</taxon>
        <taxon>Saprolegniomycetes</taxon>
        <taxon>Saprolegniales</taxon>
        <taxon>Verrucalvaceae</taxon>
        <taxon>Aphanomyces</taxon>
    </lineage>
</organism>
<gene>
    <name evidence="2" type="ORF">DYB32_003445</name>
</gene>
<feature type="compositionally biased region" description="Basic and acidic residues" evidence="1">
    <location>
        <begin position="306"/>
        <end position="319"/>
    </location>
</feature>
<feature type="region of interest" description="Disordered" evidence="1">
    <location>
        <begin position="405"/>
        <end position="427"/>
    </location>
</feature>
<evidence type="ECO:0000256" key="1">
    <source>
        <dbReference type="SAM" id="MobiDB-lite"/>
    </source>
</evidence>
<feature type="region of interest" description="Disordered" evidence="1">
    <location>
        <begin position="355"/>
        <end position="382"/>
    </location>
</feature>
<reference evidence="2 3" key="1">
    <citation type="submission" date="2018-08" db="EMBL/GenBank/DDBJ databases">
        <title>Aphanomyces genome sequencing and annotation.</title>
        <authorList>
            <person name="Minardi D."/>
            <person name="Oidtmann B."/>
            <person name="Van Der Giezen M."/>
            <person name="Studholme D.J."/>
        </authorList>
    </citation>
    <scope>NUCLEOTIDE SEQUENCE [LARGE SCALE GENOMIC DNA]</scope>
    <source>
        <strain evidence="2 3">NJM0002</strain>
    </source>
</reference>
<accession>A0A3R6ZSG8</accession>
<dbReference type="Proteomes" id="UP000285060">
    <property type="component" value="Unassembled WGS sequence"/>
</dbReference>
<feature type="compositionally biased region" description="Polar residues" evidence="1">
    <location>
        <begin position="14"/>
        <end position="26"/>
    </location>
</feature>
<feature type="region of interest" description="Disordered" evidence="1">
    <location>
        <begin position="306"/>
        <end position="339"/>
    </location>
</feature>